<dbReference type="CDD" id="cd02165">
    <property type="entry name" value="NMNAT"/>
    <property type="match status" value="1"/>
</dbReference>
<keyword evidence="14" id="KW-1185">Reference proteome</keyword>
<comment type="function">
    <text evidence="1 11">Catalyzes the reversible adenylation of nicotinate mononucleotide (NaMN) to nicotinic acid adenine dinucleotide (NaAD).</text>
</comment>
<keyword evidence="8 11" id="KW-0067">ATP-binding</keyword>
<keyword evidence="5 11" id="KW-0808">Transferase</keyword>
<dbReference type="RefSeq" id="WP_165269459.1">
    <property type="nucleotide sequence ID" value="NZ_JAALLS010000015.1"/>
</dbReference>
<evidence type="ECO:0000256" key="6">
    <source>
        <dbReference type="ARBA" id="ARBA00022695"/>
    </source>
</evidence>
<dbReference type="PANTHER" id="PTHR39321">
    <property type="entry name" value="NICOTINATE-NUCLEOTIDE ADENYLYLTRANSFERASE-RELATED"/>
    <property type="match status" value="1"/>
</dbReference>
<sequence length="196" mass="22262">MAAGKEAIGLFGGSFDPVHNGHLSIARSFLDSGYISALWILLTPNPPHKIEQSLTSYELRLQMLKRAFAEWEDVTISDIEDRLPNPSYTVQTVRHLAKAYPGKNFYLCIGEDSAHHFTSWHRWREILSYCELLVAHRPYDKELELDPEVARDAHVIDHKPINISSTEVRNLIQSDGDISGLVPASVQDFIHQNNPY</sequence>
<dbReference type="PANTHER" id="PTHR39321:SF3">
    <property type="entry name" value="PHOSPHOPANTETHEINE ADENYLYLTRANSFERASE"/>
    <property type="match status" value="1"/>
</dbReference>
<keyword evidence="9 11" id="KW-0520">NAD</keyword>
<dbReference type="InterPro" id="IPR004821">
    <property type="entry name" value="Cyt_trans-like"/>
</dbReference>
<evidence type="ECO:0000256" key="10">
    <source>
        <dbReference type="ARBA" id="ARBA00048721"/>
    </source>
</evidence>
<evidence type="ECO:0000256" key="11">
    <source>
        <dbReference type="HAMAP-Rule" id="MF_00244"/>
    </source>
</evidence>
<keyword evidence="7 11" id="KW-0547">Nucleotide-binding</keyword>
<dbReference type="GO" id="GO:0004515">
    <property type="term" value="F:nicotinate-nucleotide adenylyltransferase activity"/>
    <property type="evidence" value="ECO:0007669"/>
    <property type="project" value="UniProtKB-UniRule"/>
</dbReference>
<proteinExistence type="inferred from homology"/>
<dbReference type="NCBIfam" id="TIGR00125">
    <property type="entry name" value="cyt_tran_rel"/>
    <property type="match status" value="1"/>
</dbReference>
<accession>A0A6M1T0S6</accession>
<dbReference type="HAMAP" id="MF_00244">
    <property type="entry name" value="NaMN_adenylyltr"/>
    <property type="match status" value="1"/>
</dbReference>
<keyword evidence="4 11" id="KW-0662">Pyridine nucleotide biosynthesis</keyword>
<evidence type="ECO:0000256" key="3">
    <source>
        <dbReference type="ARBA" id="ARBA00009014"/>
    </source>
</evidence>
<comment type="caution">
    <text evidence="13">The sequence shown here is derived from an EMBL/GenBank/DDBJ whole genome shotgun (WGS) entry which is preliminary data.</text>
</comment>
<dbReference type="NCBIfam" id="TIGR00482">
    <property type="entry name" value="nicotinate (nicotinamide) nucleotide adenylyltransferase"/>
    <property type="match status" value="1"/>
</dbReference>
<evidence type="ECO:0000256" key="2">
    <source>
        <dbReference type="ARBA" id="ARBA00005019"/>
    </source>
</evidence>
<name>A0A6M1T0S6_9BACT</name>
<reference evidence="13 14" key="1">
    <citation type="submission" date="2020-02" db="EMBL/GenBank/DDBJ databases">
        <title>Aliifodinibius halophilus 2W32, complete genome.</title>
        <authorList>
            <person name="Li Y."/>
            <person name="Wu S."/>
        </authorList>
    </citation>
    <scope>NUCLEOTIDE SEQUENCE [LARGE SCALE GENOMIC DNA]</scope>
    <source>
        <strain evidence="13 14">2W32</strain>
    </source>
</reference>
<dbReference type="Gene3D" id="3.40.50.620">
    <property type="entry name" value="HUPs"/>
    <property type="match status" value="1"/>
</dbReference>
<dbReference type="GO" id="GO:0009435">
    <property type="term" value="P:NAD+ biosynthetic process"/>
    <property type="evidence" value="ECO:0007669"/>
    <property type="project" value="UniProtKB-UniRule"/>
</dbReference>
<keyword evidence="6 11" id="KW-0548">Nucleotidyltransferase</keyword>
<dbReference type="AlphaFoldDB" id="A0A6M1T0S6"/>
<dbReference type="Proteomes" id="UP000479132">
    <property type="component" value="Unassembled WGS sequence"/>
</dbReference>
<dbReference type="InterPro" id="IPR005248">
    <property type="entry name" value="NadD/NMNAT"/>
</dbReference>
<dbReference type="InterPro" id="IPR014729">
    <property type="entry name" value="Rossmann-like_a/b/a_fold"/>
</dbReference>
<dbReference type="EC" id="2.7.7.18" evidence="11"/>
<evidence type="ECO:0000313" key="14">
    <source>
        <dbReference type="Proteomes" id="UP000479132"/>
    </source>
</evidence>
<evidence type="ECO:0000256" key="8">
    <source>
        <dbReference type="ARBA" id="ARBA00022840"/>
    </source>
</evidence>
<dbReference type="GO" id="GO:0005524">
    <property type="term" value="F:ATP binding"/>
    <property type="evidence" value="ECO:0007669"/>
    <property type="project" value="UniProtKB-KW"/>
</dbReference>
<evidence type="ECO:0000256" key="4">
    <source>
        <dbReference type="ARBA" id="ARBA00022642"/>
    </source>
</evidence>
<evidence type="ECO:0000313" key="13">
    <source>
        <dbReference type="EMBL" id="NGP89086.1"/>
    </source>
</evidence>
<evidence type="ECO:0000256" key="9">
    <source>
        <dbReference type="ARBA" id="ARBA00023027"/>
    </source>
</evidence>
<evidence type="ECO:0000259" key="12">
    <source>
        <dbReference type="Pfam" id="PF01467"/>
    </source>
</evidence>
<dbReference type="UniPathway" id="UPA00253">
    <property type="reaction ID" value="UER00332"/>
</dbReference>
<comment type="pathway">
    <text evidence="2 11">Cofactor biosynthesis; NAD(+) biosynthesis; deamido-NAD(+) from nicotinate D-ribonucleotide: step 1/1.</text>
</comment>
<evidence type="ECO:0000256" key="7">
    <source>
        <dbReference type="ARBA" id="ARBA00022741"/>
    </source>
</evidence>
<feature type="domain" description="Cytidyltransferase-like" evidence="12">
    <location>
        <begin position="10"/>
        <end position="170"/>
    </location>
</feature>
<comment type="similarity">
    <text evidence="3 11">Belongs to the NadD family.</text>
</comment>
<evidence type="ECO:0000256" key="5">
    <source>
        <dbReference type="ARBA" id="ARBA00022679"/>
    </source>
</evidence>
<dbReference type="EMBL" id="JAALLS010000015">
    <property type="protein sequence ID" value="NGP89086.1"/>
    <property type="molecule type" value="Genomic_DNA"/>
</dbReference>
<dbReference type="SUPFAM" id="SSF52374">
    <property type="entry name" value="Nucleotidylyl transferase"/>
    <property type="match status" value="1"/>
</dbReference>
<protein>
    <recommendedName>
        <fullName evidence="11">Probable nicotinate-nucleotide adenylyltransferase</fullName>
        <ecNumber evidence="11">2.7.7.18</ecNumber>
    </recommendedName>
    <alternativeName>
        <fullName evidence="11">Deamido-NAD(+) diphosphorylase</fullName>
    </alternativeName>
    <alternativeName>
        <fullName evidence="11">Deamido-NAD(+) pyrophosphorylase</fullName>
    </alternativeName>
    <alternativeName>
        <fullName evidence="11">Nicotinate mononucleotide adenylyltransferase</fullName>
        <shortName evidence="11">NaMN adenylyltransferase</shortName>
    </alternativeName>
</protein>
<dbReference type="Pfam" id="PF01467">
    <property type="entry name" value="CTP_transf_like"/>
    <property type="match status" value="1"/>
</dbReference>
<comment type="catalytic activity">
    <reaction evidence="10 11">
        <text>nicotinate beta-D-ribonucleotide + ATP + H(+) = deamido-NAD(+) + diphosphate</text>
        <dbReference type="Rhea" id="RHEA:22860"/>
        <dbReference type="ChEBI" id="CHEBI:15378"/>
        <dbReference type="ChEBI" id="CHEBI:30616"/>
        <dbReference type="ChEBI" id="CHEBI:33019"/>
        <dbReference type="ChEBI" id="CHEBI:57502"/>
        <dbReference type="ChEBI" id="CHEBI:58437"/>
        <dbReference type="EC" id="2.7.7.18"/>
    </reaction>
</comment>
<gene>
    <name evidence="11 13" type="primary">nadD</name>
    <name evidence="13" type="ORF">G3569_12055</name>
</gene>
<organism evidence="13 14">
    <name type="scientific">Fodinibius halophilus</name>
    <dbReference type="NCBI Taxonomy" id="1736908"/>
    <lineage>
        <taxon>Bacteria</taxon>
        <taxon>Pseudomonadati</taxon>
        <taxon>Balneolota</taxon>
        <taxon>Balneolia</taxon>
        <taxon>Balneolales</taxon>
        <taxon>Balneolaceae</taxon>
        <taxon>Fodinibius</taxon>
    </lineage>
</organism>
<evidence type="ECO:0000256" key="1">
    <source>
        <dbReference type="ARBA" id="ARBA00002324"/>
    </source>
</evidence>